<proteinExistence type="predicted"/>
<comment type="caution">
    <text evidence="1">The sequence shown here is derived from an EMBL/GenBank/DDBJ whole genome shotgun (WGS) entry which is preliminary data.</text>
</comment>
<dbReference type="EMBL" id="SRSF01000002">
    <property type="protein sequence ID" value="THH40720.1"/>
    <property type="molecule type" value="Genomic_DNA"/>
</dbReference>
<dbReference type="RefSeq" id="WP_136458255.1">
    <property type="nucleotide sequence ID" value="NZ_SRSF01000002.1"/>
</dbReference>
<dbReference type="PROSITE" id="PS51257">
    <property type="entry name" value="PROKAR_LIPOPROTEIN"/>
    <property type="match status" value="1"/>
</dbReference>
<dbReference type="AlphaFoldDB" id="A0A4S4NWR6"/>
<accession>A0A4S4NWR6</accession>
<evidence type="ECO:0000313" key="2">
    <source>
        <dbReference type="Proteomes" id="UP000308528"/>
    </source>
</evidence>
<name>A0A4S4NWR6_9BACT</name>
<keyword evidence="2" id="KW-1185">Reference proteome</keyword>
<protein>
    <recommendedName>
        <fullName evidence="3">Lipoprotein</fullName>
    </recommendedName>
</protein>
<sequence length="131" mass="14695">MRYLIITLLPLFLLACTKEEVQPECPTGIGVGDLLTLPDDSALTLVRINDNRCPCDVQCFWAGYLQAVLTDGDTTLTVSDVHVADSLGIVDVVYYRGFPIAIDSVVLLTDECRHPYRQDEYCVTFTFEDRE</sequence>
<evidence type="ECO:0000313" key="1">
    <source>
        <dbReference type="EMBL" id="THH40720.1"/>
    </source>
</evidence>
<reference evidence="1 2" key="1">
    <citation type="submission" date="2019-04" db="EMBL/GenBank/DDBJ databases">
        <title>Lewinella litorea sp. nov., isolated from a marine sand.</title>
        <authorList>
            <person name="Yoon J.-H."/>
        </authorList>
    </citation>
    <scope>NUCLEOTIDE SEQUENCE [LARGE SCALE GENOMIC DNA]</scope>
    <source>
        <strain evidence="1 2">HSMS-39</strain>
    </source>
</reference>
<gene>
    <name evidence="1" type="ORF">E4021_08305</name>
</gene>
<organism evidence="1 2">
    <name type="scientific">Neolewinella litorea</name>
    <dbReference type="NCBI Taxonomy" id="2562452"/>
    <lineage>
        <taxon>Bacteria</taxon>
        <taxon>Pseudomonadati</taxon>
        <taxon>Bacteroidota</taxon>
        <taxon>Saprospiria</taxon>
        <taxon>Saprospirales</taxon>
        <taxon>Lewinellaceae</taxon>
        <taxon>Neolewinella</taxon>
    </lineage>
</organism>
<dbReference type="Proteomes" id="UP000308528">
    <property type="component" value="Unassembled WGS sequence"/>
</dbReference>
<dbReference type="OrthoDB" id="163809at2"/>
<evidence type="ECO:0008006" key="3">
    <source>
        <dbReference type="Google" id="ProtNLM"/>
    </source>
</evidence>